<evidence type="ECO:0000256" key="3">
    <source>
        <dbReference type="ARBA" id="ARBA00022490"/>
    </source>
</evidence>
<evidence type="ECO:0000256" key="4">
    <source>
        <dbReference type="ARBA" id="ARBA00022679"/>
    </source>
</evidence>
<evidence type="ECO:0000256" key="8">
    <source>
        <dbReference type="ARBA" id="ARBA00022842"/>
    </source>
</evidence>
<evidence type="ECO:0000256" key="1">
    <source>
        <dbReference type="ARBA" id="ARBA00012392"/>
    </source>
</evidence>
<evidence type="ECO:0000313" key="12">
    <source>
        <dbReference type="EMBL" id="OIR02813.1"/>
    </source>
</evidence>
<keyword evidence="3" id="KW-0963">Cytoplasm</keyword>
<keyword evidence="9" id="KW-0173">Coenzyme A biosynthesis</keyword>
<sequence>MSNTNATEKKLKVVYPGTFDPVTLGHEDLVRRAANLFPEVIVAVAGSSSKKTMFSLDERVSMTQAVFSNLPNVQVLGFSGLLMQFVQAQDAHMVIRGLRATSDFEYEFQLAGMNRKLYPEFETLFLTPSEQFMFISSSLVREVATLGGDVQAFVSPTVKDAILQKLGKLS</sequence>
<keyword evidence="7" id="KW-0067">ATP-binding</keyword>
<keyword evidence="4 12" id="KW-0808">Transferase</keyword>
<dbReference type="InterPro" id="IPR014729">
    <property type="entry name" value="Rossmann-like_a/b/a_fold"/>
</dbReference>
<dbReference type="InterPro" id="IPR001980">
    <property type="entry name" value="PPAT"/>
</dbReference>
<evidence type="ECO:0000256" key="5">
    <source>
        <dbReference type="ARBA" id="ARBA00022695"/>
    </source>
</evidence>
<dbReference type="NCBIfam" id="TIGR01510">
    <property type="entry name" value="coaD_prev_kdtB"/>
    <property type="match status" value="1"/>
</dbReference>
<evidence type="ECO:0000256" key="7">
    <source>
        <dbReference type="ARBA" id="ARBA00022840"/>
    </source>
</evidence>
<dbReference type="AlphaFoldDB" id="A0A1J5SF49"/>
<dbReference type="HAMAP" id="MF_00151">
    <property type="entry name" value="PPAT_bact"/>
    <property type="match status" value="1"/>
</dbReference>
<dbReference type="EC" id="2.7.7.3" evidence="1"/>
<gene>
    <name evidence="12" type="primary">coaD_6</name>
    <name evidence="12" type="ORF">GALL_150210</name>
</gene>
<organism evidence="12">
    <name type="scientific">mine drainage metagenome</name>
    <dbReference type="NCBI Taxonomy" id="410659"/>
    <lineage>
        <taxon>unclassified sequences</taxon>
        <taxon>metagenomes</taxon>
        <taxon>ecological metagenomes</taxon>
    </lineage>
</organism>
<keyword evidence="5 12" id="KW-0548">Nucleotidyltransferase</keyword>
<evidence type="ECO:0000259" key="11">
    <source>
        <dbReference type="Pfam" id="PF01467"/>
    </source>
</evidence>
<evidence type="ECO:0000256" key="2">
    <source>
        <dbReference type="ARBA" id="ARBA00013868"/>
    </source>
</evidence>
<dbReference type="CDD" id="cd02163">
    <property type="entry name" value="PPAT"/>
    <property type="match status" value="1"/>
</dbReference>
<dbReference type="GO" id="GO:0004595">
    <property type="term" value="F:pantetheine-phosphate adenylyltransferase activity"/>
    <property type="evidence" value="ECO:0007669"/>
    <property type="project" value="UniProtKB-EC"/>
</dbReference>
<dbReference type="PANTHER" id="PTHR21342:SF1">
    <property type="entry name" value="PHOSPHOPANTETHEINE ADENYLYLTRANSFERASE"/>
    <property type="match status" value="1"/>
</dbReference>
<reference evidence="12" key="1">
    <citation type="submission" date="2016-10" db="EMBL/GenBank/DDBJ databases">
        <title>Sequence of Gallionella enrichment culture.</title>
        <authorList>
            <person name="Poehlein A."/>
            <person name="Muehling M."/>
            <person name="Daniel R."/>
        </authorList>
    </citation>
    <scope>NUCLEOTIDE SEQUENCE</scope>
</reference>
<dbReference type="Gene3D" id="3.40.50.620">
    <property type="entry name" value="HUPs"/>
    <property type="match status" value="1"/>
</dbReference>
<dbReference type="EMBL" id="MLJW01000071">
    <property type="protein sequence ID" value="OIR02813.1"/>
    <property type="molecule type" value="Genomic_DNA"/>
</dbReference>
<comment type="catalytic activity">
    <reaction evidence="10">
        <text>(R)-4'-phosphopantetheine + ATP + H(+) = 3'-dephospho-CoA + diphosphate</text>
        <dbReference type="Rhea" id="RHEA:19801"/>
        <dbReference type="ChEBI" id="CHEBI:15378"/>
        <dbReference type="ChEBI" id="CHEBI:30616"/>
        <dbReference type="ChEBI" id="CHEBI:33019"/>
        <dbReference type="ChEBI" id="CHEBI:57328"/>
        <dbReference type="ChEBI" id="CHEBI:61723"/>
        <dbReference type="EC" id="2.7.7.3"/>
    </reaction>
</comment>
<evidence type="ECO:0000256" key="10">
    <source>
        <dbReference type="ARBA" id="ARBA00029346"/>
    </source>
</evidence>
<evidence type="ECO:0000256" key="6">
    <source>
        <dbReference type="ARBA" id="ARBA00022741"/>
    </source>
</evidence>
<dbReference type="GO" id="GO:0005524">
    <property type="term" value="F:ATP binding"/>
    <property type="evidence" value="ECO:0007669"/>
    <property type="project" value="UniProtKB-KW"/>
</dbReference>
<dbReference type="InterPro" id="IPR004821">
    <property type="entry name" value="Cyt_trans-like"/>
</dbReference>
<proteinExistence type="inferred from homology"/>
<dbReference type="PRINTS" id="PR01020">
    <property type="entry name" value="LPSBIOSNTHSS"/>
</dbReference>
<keyword evidence="8" id="KW-0460">Magnesium</keyword>
<dbReference type="PANTHER" id="PTHR21342">
    <property type="entry name" value="PHOSPHOPANTETHEINE ADENYLYLTRANSFERASE"/>
    <property type="match status" value="1"/>
</dbReference>
<evidence type="ECO:0000256" key="9">
    <source>
        <dbReference type="ARBA" id="ARBA00022993"/>
    </source>
</evidence>
<dbReference type="SUPFAM" id="SSF52374">
    <property type="entry name" value="Nucleotidylyl transferase"/>
    <property type="match status" value="1"/>
</dbReference>
<keyword evidence="6" id="KW-0547">Nucleotide-binding</keyword>
<dbReference type="Pfam" id="PF01467">
    <property type="entry name" value="CTP_transf_like"/>
    <property type="match status" value="1"/>
</dbReference>
<protein>
    <recommendedName>
        <fullName evidence="2">Phosphopantetheine adenylyltransferase</fullName>
        <ecNumber evidence="1">2.7.7.3</ecNumber>
    </recommendedName>
</protein>
<dbReference type="NCBIfam" id="TIGR00125">
    <property type="entry name" value="cyt_tran_rel"/>
    <property type="match status" value="1"/>
</dbReference>
<feature type="domain" description="Cytidyltransferase-like" evidence="11">
    <location>
        <begin position="14"/>
        <end position="142"/>
    </location>
</feature>
<dbReference type="GO" id="GO:0015937">
    <property type="term" value="P:coenzyme A biosynthetic process"/>
    <property type="evidence" value="ECO:0007669"/>
    <property type="project" value="UniProtKB-KW"/>
</dbReference>
<comment type="caution">
    <text evidence="12">The sequence shown here is derived from an EMBL/GenBank/DDBJ whole genome shotgun (WGS) entry which is preliminary data.</text>
</comment>
<name>A0A1J5SF49_9ZZZZ</name>
<accession>A0A1J5SF49</accession>